<comment type="caution">
    <text evidence="2">The sequence shown here is derived from an EMBL/GenBank/DDBJ whole genome shotgun (WGS) entry which is preliminary data.</text>
</comment>
<protein>
    <submittedName>
        <fullName evidence="2">Uncharacterized protein</fullName>
    </submittedName>
</protein>
<proteinExistence type="predicted"/>
<feature type="region of interest" description="Disordered" evidence="1">
    <location>
        <begin position="156"/>
        <end position="177"/>
    </location>
</feature>
<evidence type="ECO:0000256" key="1">
    <source>
        <dbReference type="SAM" id="MobiDB-lite"/>
    </source>
</evidence>
<sequence length="177" mass="19087">MTKGCDQEDARWGVVRSALETAVRSGQVVVPLSAADYLELWHRHEQSSRGKVGVVMKEVSGYTALLPTHSVRHLEVQKLIAQLTDKPTAPSSTSDLLGHGATHAFNSPYGQFRFVESLASSDGTVKEGGGCAATQSFAYSCPQVVRGGNSFKLLGRRKSSKVKEPAERQSIGTERSI</sequence>
<name>A0A7X5R3A4_9MICO</name>
<evidence type="ECO:0000313" key="2">
    <source>
        <dbReference type="EMBL" id="NIH54791.1"/>
    </source>
</evidence>
<dbReference type="EMBL" id="JAAMOX010000002">
    <property type="protein sequence ID" value="NIH54791.1"/>
    <property type="molecule type" value="Genomic_DNA"/>
</dbReference>
<dbReference type="Proteomes" id="UP000541033">
    <property type="component" value="Unassembled WGS sequence"/>
</dbReference>
<keyword evidence="3" id="KW-1185">Reference proteome</keyword>
<accession>A0A7X5R3A4</accession>
<organism evidence="2 3">
    <name type="scientific">Lysinibacter cavernae</name>
    <dbReference type="NCBI Taxonomy" id="1640652"/>
    <lineage>
        <taxon>Bacteria</taxon>
        <taxon>Bacillati</taxon>
        <taxon>Actinomycetota</taxon>
        <taxon>Actinomycetes</taxon>
        <taxon>Micrococcales</taxon>
        <taxon>Microbacteriaceae</taxon>
        <taxon>Lysinibacter</taxon>
    </lineage>
</organism>
<gene>
    <name evidence="2" type="ORF">FHX76_002687</name>
</gene>
<evidence type="ECO:0000313" key="3">
    <source>
        <dbReference type="Proteomes" id="UP000541033"/>
    </source>
</evidence>
<reference evidence="2 3" key="1">
    <citation type="submission" date="2020-02" db="EMBL/GenBank/DDBJ databases">
        <title>Sequencing the genomes of 1000 actinobacteria strains.</title>
        <authorList>
            <person name="Klenk H.-P."/>
        </authorList>
    </citation>
    <scope>NUCLEOTIDE SEQUENCE [LARGE SCALE GENOMIC DNA]</scope>
    <source>
        <strain evidence="2 3">DSM 27960</strain>
    </source>
</reference>
<dbReference type="AlphaFoldDB" id="A0A7X5R3A4"/>